<evidence type="ECO:0000313" key="1">
    <source>
        <dbReference type="EMBL" id="KRK86522.1"/>
    </source>
</evidence>
<dbReference type="Proteomes" id="UP000051581">
    <property type="component" value="Unassembled WGS sequence"/>
</dbReference>
<accession>A0A0R1L2H4</accession>
<sequence>MRKLQQEALLQLRQINLKQVKLIHHQLLLPRLQMRRVHLIKPKLNLNQLLQAQIRPQLKHLTQQQIPQQIHKLLQLTIRMSRQTVTVQFLSLNSRTSVRQMHTTLLCHEPQLSRVHRQKGTFRRQFHQQVIRKQHIINMLNRTPLQQLDRHLTARQTAARLQRLLPQIQRTQIQRIKAVKLRRLLQLHKQIPLEQ</sequence>
<dbReference type="EMBL" id="AZEA01000040">
    <property type="protein sequence ID" value="KRK86522.1"/>
    <property type="molecule type" value="Genomic_DNA"/>
</dbReference>
<keyword evidence="2" id="KW-1185">Reference proteome</keyword>
<organism evidence="1 2">
    <name type="scientific">Lentilactobacillus sunkii DSM 19904</name>
    <dbReference type="NCBI Taxonomy" id="1423808"/>
    <lineage>
        <taxon>Bacteria</taxon>
        <taxon>Bacillati</taxon>
        <taxon>Bacillota</taxon>
        <taxon>Bacilli</taxon>
        <taxon>Lactobacillales</taxon>
        <taxon>Lactobacillaceae</taxon>
        <taxon>Lentilactobacillus</taxon>
    </lineage>
</organism>
<name>A0A0R1L2H4_9LACO</name>
<protein>
    <submittedName>
        <fullName evidence="1">Uncharacterized protein</fullName>
    </submittedName>
</protein>
<comment type="caution">
    <text evidence="1">The sequence shown here is derived from an EMBL/GenBank/DDBJ whole genome shotgun (WGS) entry which is preliminary data.</text>
</comment>
<proteinExistence type="predicted"/>
<reference evidence="1 2" key="1">
    <citation type="journal article" date="2015" name="Genome Announc.">
        <title>Expanding the biotechnology potential of lactobacilli through comparative genomics of 213 strains and associated genera.</title>
        <authorList>
            <person name="Sun Z."/>
            <person name="Harris H.M."/>
            <person name="McCann A."/>
            <person name="Guo C."/>
            <person name="Argimon S."/>
            <person name="Zhang W."/>
            <person name="Yang X."/>
            <person name="Jeffery I.B."/>
            <person name="Cooney J.C."/>
            <person name="Kagawa T.F."/>
            <person name="Liu W."/>
            <person name="Song Y."/>
            <person name="Salvetti E."/>
            <person name="Wrobel A."/>
            <person name="Rasinkangas P."/>
            <person name="Parkhill J."/>
            <person name="Rea M.C."/>
            <person name="O'Sullivan O."/>
            <person name="Ritari J."/>
            <person name="Douillard F.P."/>
            <person name="Paul Ross R."/>
            <person name="Yang R."/>
            <person name="Briner A.E."/>
            <person name="Felis G.E."/>
            <person name="de Vos W.M."/>
            <person name="Barrangou R."/>
            <person name="Klaenhammer T.R."/>
            <person name="Caufield P.W."/>
            <person name="Cui Y."/>
            <person name="Zhang H."/>
            <person name="O'Toole P.W."/>
        </authorList>
    </citation>
    <scope>NUCLEOTIDE SEQUENCE [LARGE SCALE GENOMIC DNA]</scope>
    <source>
        <strain evidence="1 2">DSM 19904</strain>
    </source>
</reference>
<evidence type="ECO:0000313" key="2">
    <source>
        <dbReference type="Proteomes" id="UP000051581"/>
    </source>
</evidence>
<gene>
    <name evidence="1" type="ORF">FD17_GL002029</name>
</gene>
<dbReference type="AlphaFoldDB" id="A0A0R1L2H4"/>